<reference evidence="1 2" key="1">
    <citation type="submission" date="2019-10" db="EMBL/GenBank/DDBJ databases">
        <title>Streptomyces sp. strain GY16 isolated from leaves of Broussonetia papyrifera.</title>
        <authorList>
            <person name="Mo P."/>
        </authorList>
    </citation>
    <scope>NUCLEOTIDE SEQUENCE [LARGE SCALE GENOMIC DNA]</scope>
    <source>
        <strain evidence="1 2">GY16</strain>
    </source>
</reference>
<dbReference type="KEGG" id="sphv:F9278_12575"/>
<keyword evidence="2" id="KW-1185">Reference proteome</keyword>
<evidence type="ECO:0000313" key="1">
    <source>
        <dbReference type="EMBL" id="QFQ96914.1"/>
    </source>
</evidence>
<sequence>MTGVRWEDGGGGAKDLQAVASNEEFIKIHDASYDVQAYHALLGHGMECLACKDGVCPEARALWRVVKRRKQP</sequence>
<dbReference type="Proteomes" id="UP000327294">
    <property type="component" value="Chromosome"/>
</dbReference>
<proteinExistence type="predicted"/>
<name>A0A5P8K1J7_9ACTN</name>
<dbReference type="EMBL" id="CP045096">
    <property type="protein sequence ID" value="QFQ96914.1"/>
    <property type="molecule type" value="Genomic_DNA"/>
</dbReference>
<accession>A0A5P8K1J7</accession>
<organism evidence="1 2">
    <name type="scientific">Streptomyces phaeolivaceus</name>
    <dbReference type="NCBI Taxonomy" id="2653200"/>
    <lineage>
        <taxon>Bacteria</taxon>
        <taxon>Bacillati</taxon>
        <taxon>Actinomycetota</taxon>
        <taxon>Actinomycetes</taxon>
        <taxon>Kitasatosporales</taxon>
        <taxon>Streptomycetaceae</taxon>
        <taxon>Streptomyces</taxon>
    </lineage>
</organism>
<gene>
    <name evidence="1" type="ORF">F9278_12575</name>
</gene>
<dbReference type="AlphaFoldDB" id="A0A5P8K1J7"/>
<protein>
    <submittedName>
        <fullName evidence="1">Uncharacterized protein</fullName>
    </submittedName>
</protein>
<evidence type="ECO:0000313" key="2">
    <source>
        <dbReference type="Proteomes" id="UP000327294"/>
    </source>
</evidence>
<dbReference type="RefSeq" id="WP_152168403.1">
    <property type="nucleotide sequence ID" value="NZ_CP045096.1"/>
</dbReference>